<evidence type="ECO:0000313" key="2">
    <source>
        <dbReference type="EMBL" id="RLN41396.1"/>
    </source>
</evidence>
<dbReference type="EMBL" id="PQIB02000001">
    <property type="protein sequence ID" value="RLN41396.1"/>
    <property type="molecule type" value="Genomic_DNA"/>
</dbReference>
<dbReference type="SUPFAM" id="SSF49599">
    <property type="entry name" value="TRAF domain-like"/>
    <property type="match status" value="1"/>
</dbReference>
<dbReference type="PANTHER" id="PTHR26379">
    <property type="entry name" value="BTB/POZ AND MATH DOMAIN-CONTAINING PROTEIN 1"/>
    <property type="match status" value="1"/>
</dbReference>
<dbReference type="InterPro" id="IPR002083">
    <property type="entry name" value="MATH/TRAF_dom"/>
</dbReference>
<keyword evidence="3" id="KW-1185">Reference proteome</keyword>
<dbReference type="Gene3D" id="2.60.210.10">
    <property type="entry name" value="Apoptosis, Tumor Necrosis Factor Receptor Associated Protein 2, Chain A"/>
    <property type="match status" value="1"/>
</dbReference>
<dbReference type="Pfam" id="PF22486">
    <property type="entry name" value="MATH_2"/>
    <property type="match status" value="1"/>
</dbReference>
<dbReference type="PANTHER" id="PTHR26379:SF187">
    <property type="entry name" value="OS07G0655300 PROTEIN"/>
    <property type="match status" value="1"/>
</dbReference>
<dbReference type="OrthoDB" id="1883087at2759"/>
<dbReference type="AlphaFoldDB" id="A0A3L6TP04"/>
<reference evidence="3" key="1">
    <citation type="journal article" date="2019" name="Nat. Commun.">
        <title>The genome of broomcorn millet.</title>
        <authorList>
            <person name="Zou C."/>
            <person name="Miki D."/>
            <person name="Li D."/>
            <person name="Tang Q."/>
            <person name="Xiao L."/>
            <person name="Rajput S."/>
            <person name="Deng P."/>
            <person name="Jia W."/>
            <person name="Huang R."/>
            <person name="Zhang M."/>
            <person name="Sun Y."/>
            <person name="Hu J."/>
            <person name="Fu X."/>
            <person name="Schnable P.S."/>
            <person name="Li F."/>
            <person name="Zhang H."/>
            <person name="Feng B."/>
            <person name="Zhu X."/>
            <person name="Liu R."/>
            <person name="Schnable J.C."/>
            <person name="Zhu J.-K."/>
            <person name="Zhang H."/>
        </authorList>
    </citation>
    <scope>NUCLEOTIDE SEQUENCE [LARGE SCALE GENOMIC DNA]</scope>
</reference>
<protein>
    <recommendedName>
        <fullName evidence="1">MATH domain-containing protein</fullName>
    </recommendedName>
</protein>
<dbReference type="InterPro" id="IPR045005">
    <property type="entry name" value="BPM1-6"/>
</dbReference>
<dbReference type="GO" id="GO:0016567">
    <property type="term" value="P:protein ubiquitination"/>
    <property type="evidence" value="ECO:0007669"/>
    <property type="project" value="InterPro"/>
</dbReference>
<name>A0A3L6TP04_PANMI</name>
<organism evidence="2 3">
    <name type="scientific">Panicum miliaceum</name>
    <name type="common">Proso millet</name>
    <name type="synonym">Broomcorn millet</name>
    <dbReference type="NCBI Taxonomy" id="4540"/>
    <lineage>
        <taxon>Eukaryota</taxon>
        <taxon>Viridiplantae</taxon>
        <taxon>Streptophyta</taxon>
        <taxon>Embryophyta</taxon>
        <taxon>Tracheophyta</taxon>
        <taxon>Spermatophyta</taxon>
        <taxon>Magnoliopsida</taxon>
        <taxon>Liliopsida</taxon>
        <taxon>Poales</taxon>
        <taxon>Poaceae</taxon>
        <taxon>PACMAD clade</taxon>
        <taxon>Panicoideae</taxon>
        <taxon>Panicodae</taxon>
        <taxon>Paniceae</taxon>
        <taxon>Panicinae</taxon>
        <taxon>Panicum</taxon>
        <taxon>Panicum sect. Panicum</taxon>
    </lineage>
</organism>
<gene>
    <name evidence="2" type="ORF">C2845_PM01G25760</name>
</gene>
<evidence type="ECO:0000313" key="3">
    <source>
        <dbReference type="Proteomes" id="UP000275267"/>
    </source>
</evidence>
<dbReference type="STRING" id="4540.A0A3L6TP04"/>
<dbReference type="PROSITE" id="PS50144">
    <property type="entry name" value="MATH"/>
    <property type="match status" value="1"/>
</dbReference>
<dbReference type="InterPro" id="IPR008974">
    <property type="entry name" value="TRAF-like"/>
</dbReference>
<feature type="domain" description="MATH" evidence="1">
    <location>
        <begin position="18"/>
        <end position="149"/>
    </location>
</feature>
<proteinExistence type="predicted"/>
<comment type="caution">
    <text evidence="2">The sequence shown here is derived from an EMBL/GenBank/DDBJ whole genome shotgun (WGS) entry which is preliminary data.</text>
</comment>
<sequence>MSSSTAAGPSRIVPVPVAAYHVLKIDGHPRTLGTQRAGLRRLESCPFRAREHTWRVNYYPMGTGPATADYIAVFLVLVDSGAGEEDVLARVTFSLLDQDQKPVPSCSLTTAAYNFSKLGSIGYPKFVRREELDRSGLVKDDCFALRSMKRQNMLAGGIKATAKSASSRLAM</sequence>
<dbReference type="Proteomes" id="UP000275267">
    <property type="component" value="Unassembled WGS sequence"/>
</dbReference>
<accession>A0A3L6TP04</accession>
<evidence type="ECO:0000259" key="1">
    <source>
        <dbReference type="PROSITE" id="PS50144"/>
    </source>
</evidence>
<dbReference type="CDD" id="cd00121">
    <property type="entry name" value="MATH"/>
    <property type="match status" value="1"/>
</dbReference>